<keyword evidence="2" id="KW-0597">Phosphoprotein</keyword>
<dbReference type="Gene3D" id="3.30.559.10">
    <property type="entry name" value="Chloramphenicol acetyltransferase-like domain"/>
    <property type="match status" value="3"/>
</dbReference>
<dbReference type="Gene3D" id="3.40.50.12780">
    <property type="entry name" value="N-terminal domain of ligase-like"/>
    <property type="match status" value="1"/>
</dbReference>
<dbReference type="Pfam" id="PF00550">
    <property type="entry name" value="PP-binding"/>
    <property type="match status" value="1"/>
</dbReference>
<accession>A0AAE0DA38</accession>
<dbReference type="SUPFAM" id="SSF56801">
    <property type="entry name" value="Acetyl-CoA synthetase-like"/>
    <property type="match status" value="1"/>
</dbReference>
<dbReference type="InterPro" id="IPR020845">
    <property type="entry name" value="AMP-binding_CS"/>
</dbReference>
<dbReference type="InterPro" id="IPR045851">
    <property type="entry name" value="AMP-bd_C_sf"/>
</dbReference>
<dbReference type="InterPro" id="IPR000873">
    <property type="entry name" value="AMP-dep_synth/lig_dom"/>
</dbReference>
<dbReference type="FunFam" id="3.40.50.980:FF:000001">
    <property type="entry name" value="Non-ribosomal peptide synthetase"/>
    <property type="match status" value="1"/>
</dbReference>
<name>A0AAE0DA38_COLKA</name>
<comment type="caution">
    <text evidence="6">The sequence shown here is derived from an EMBL/GenBank/DDBJ whole genome shotgun (WGS) entry which is preliminary data.</text>
</comment>
<evidence type="ECO:0000256" key="2">
    <source>
        <dbReference type="ARBA" id="ARBA00022553"/>
    </source>
</evidence>
<dbReference type="CDD" id="cd05918">
    <property type="entry name" value="A_NRPS_SidN3_like"/>
    <property type="match status" value="1"/>
</dbReference>
<dbReference type="NCBIfam" id="TIGR01733">
    <property type="entry name" value="AA-adenyl-dom"/>
    <property type="match status" value="1"/>
</dbReference>
<dbReference type="Gene3D" id="3.30.300.30">
    <property type="match status" value="1"/>
</dbReference>
<keyword evidence="1" id="KW-0596">Phosphopantetheine</keyword>
<reference evidence="6" key="1">
    <citation type="submission" date="2023-02" db="EMBL/GenBank/DDBJ databases">
        <title>Colletotrichum kahawae CIFC_Que2 genome sequencing and assembly.</title>
        <authorList>
            <person name="Baroncelli R."/>
        </authorList>
    </citation>
    <scope>NUCLEOTIDE SEQUENCE</scope>
    <source>
        <strain evidence="6">CIFC_Que2</strain>
    </source>
</reference>
<keyword evidence="7" id="KW-1185">Reference proteome</keyword>
<evidence type="ECO:0000313" key="7">
    <source>
        <dbReference type="Proteomes" id="UP001281614"/>
    </source>
</evidence>
<dbReference type="InterPro" id="IPR010071">
    <property type="entry name" value="AA_adenyl_dom"/>
</dbReference>
<keyword evidence="3" id="KW-0436">Ligase</keyword>
<evidence type="ECO:0000259" key="5">
    <source>
        <dbReference type="PROSITE" id="PS50075"/>
    </source>
</evidence>
<dbReference type="GO" id="GO:0016874">
    <property type="term" value="F:ligase activity"/>
    <property type="evidence" value="ECO:0007669"/>
    <property type="project" value="UniProtKB-KW"/>
</dbReference>
<dbReference type="GO" id="GO:0043041">
    <property type="term" value="P:amino acid activation for nonribosomal peptide biosynthetic process"/>
    <property type="evidence" value="ECO:0007669"/>
    <property type="project" value="TreeGrafter"/>
</dbReference>
<dbReference type="InterPro" id="IPR023213">
    <property type="entry name" value="CAT-like_dom_sf"/>
</dbReference>
<dbReference type="InterPro" id="IPR009081">
    <property type="entry name" value="PP-bd_ACP"/>
</dbReference>
<dbReference type="PANTHER" id="PTHR45527:SF16">
    <property type="entry name" value="NONRIBOSOMAL PEPTIDE SYNTHASE ATNA-RELATED"/>
    <property type="match status" value="1"/>
</dbReference>
<dbReference type="SUPFAM" id="SSF47336">
    <property type="entry name" value="ACP-like"/>
    <property type="match status" value="1"/>
</dbReference>
<dbReference type="SUPFAM" id="SSF52777">
    <property type="entry name" value="CoA-dependent acyltransferases"/>
    <property type="match status" value="4"/>
</dbReference>
<dbReference type="GO" id="GO:0031177">
    <property type="term" value="F:phosphopantetheine binding"/>
    <property type="evidence" value="ECO:0007669"/>
    <property type="project" value="TreeGrafter"/>
</dbReference>
<dbReference type="Proteomes" id="UP001281614">
    <property type="component" value="Unassembled WGS sequence"/>
</dbReference>
<evidence type="ECO:0000313" key="6">
    <source>
        <dbReference type="EMBL" id="KAK2774170.1"/>
    </source>
</evidence>
<organism evidence="6 7">
    <name type="scientific">Colletotrichum kahawae</name>
    <name type="common">Coffee berry disease fungus</name>
    <dbReference type="NCBI Taxonomy" id="34407"/>
    <lineage>
        <taxon>Eukaryota</taxon>
        <taxon>Fungi</taxon>
        <taxon>Dikarya</taxon>
        <taxon>Ascomycota</taxon>
        <taxon>Pezizomycotina</taxon>
        <taxon>Sordariomycetes</taxon>
        <taxon>Hypocreomycetidae</taxon>
        <taxon>Glomerellales</taxon>
        <taxon>Glomerellaceae</taxon>
        <taxon>Colletotrichum</taxon>
        <taxon>Colletotrichum gloeosporioides species complex</taxon>
    </lineage>
</organism>
<proteinExistence type="predicted"/>
<gene>
    <name evidence="6" type="ORF">CKAH01_13264</name>
</gene>
<dbReference type="EMBL" id="VYYT01000048">
    <property type="protein sequence ID" value="KAK2774170.1"/>
    <property type="molecule type" value="Genomic_DNA"/>
</dbReference>
<protein>
    <submittedName>
        <fullName evidence="6">Nonribosomal peptide</fullName>
    </submittedName>
</protein>
<dbReference type="InterPro" id="IPR036736">
    <property type="entry name" value="ACP-like_sf"/>
</dbReference>
<evidence type="ECO:0000256" key="1">
    <source>
        <dbReference type="ARBA" id="ARBA00022450"/>
    </source>
</evidence>
<dbReference type="Gene3D" id="1.10.1200.10">
    <property type="entry name" value="ACP-like"/>
    <property type="match status" value="1"/>
</dbReference>
<dbReference type="PROSITE" id="PS50075">
    <property type="entry name" value="CARRIER"/>
    <property type="match status" value="1"/>
</dbReference>
<dbReference type="InterPro" id="IPR042099">
    <property type="entry name" value="ANL_N_sf"/>
</dbReference>
<feature type="domain" description="Carrier" evidence="5">
    <location>
        <begin position="995"/>
        <end position="1071"/>
    </location>
</feature>
<dbReference type="GO" id="GO:0044550">
    <property type="term" value="P:secondary metabolite biosynthetic process"/>
    <property type="evidence" value="ECO:0007669"/>
    <property type="project" value="TreeGrafter"/>
</dbReference>
<dbReference type="GO" id="GO:0005737">
    <property type="term" value="C:cytoplasm"/>
    <property type="evidence" value="ECO:0007669"/>
    <property type="project" value="TreeGrafter"/>
</dbReference>
<dbReference type="InterPro" id="IPR001242">
    <property type="entry name" value="Condensation_dom"/>
</dbReference>
<sequence length="1610" mass="176113">MSLLQIDPEILEELAEGHLFHAEAIEDVCECTALQMGTMTESMMHPNRYKHTAVFSISPSADRKRLASALAKLVSLTPILRSRIVDSSRRGLVRVVLREEHQTRYASQPLGEFLEREKTHAMGLGTPLLRSAFVDDKLVLTTHHAIRDETSTALMLADIVRIHNYQEPAQHVPFNNFVSFSHSITDHEARAFWADRLKGESAIFPTPMASAGSAAEPFQRQRDELSVPLNVSRAQLPAFIEVAWALTASVYTNTHAVAFGLVFSGRTPAFTSTIGPTAAVVPVRVEVDPSMTVQALLKERMAARRCLLNHPALQYGLSNIRRVSRDAGVAAGFQTQLNIIPQARATAGTGTSGLLRMEEAYEVDAQFILSLNCFLHDAKVAIEADFNPVTLKTAQMQRILRQFVYTLSWLLRSSMNTIVERLPPLNPHDLSEIMTWNQNVPEVVDECIHQLFEIRARQQPSAQAVIAPGGAATYGELDDMSTRLALHLRFRGVGQETKVPLLFGKTLWAVVSFLAVMKAGGACVPLDPSHPSQRILDIINRCRACLVLTSSSTARAIQDMPQTLEYFSVNSESIAALPSTSTSIPKEEKASPSNSAYVLFTSGSTGVPKGVVLEHRNLASTLTHYGRRVGWETSGGPRMLQFSSFVWDTHTLEVFGTLLWGGCVCMPSEAQRADLGSFIYATAVEWVILTPTVLRTLDAHSPQMATVKTIVSCGEPVDLTTVNDWAPSCRFINEYGPSEVSGRCTLQELTTLSPFPQSIGNPVDCVAWIVSLETPSRLAPIGTIGEILVEGPGVAREYLDDEALTRASFVSRPSWLPTGRGSRYYRTGDTAKYNADGSMTFTGRRDGQVKIRGQRFELGEVERALVRVSGVREAVVCTQPWHDDGHMLTAVLSLADAELQNTAEELPGSVEQAISQVSLPTGYDLSKRLRGIRDHVSELLPSYMIPTAWLVVQDTMPVVTSGKLDRPSVIAWVRSQDIAAARAALQPSAVSALTATTSKDERTMQSVWASVLNIPEQEIGRESNFMDLGGDSIAAMRVAGMCCRRGFVVPLQALMQSLSLAEVMSHCEEATTPSFVLPLSQPCEVPLVSDFAVEGFAAVDIEAVVEATDAQASMVALGELDRHALVLKTGLIFEPAADVARIKHACTQVLHTHEVLRTIFTQKGSRLYQIVLKRPADSQILPDKGPGSQRIDILPQFYVASDGQRCQQLRLEIHHALYDAVSLGMVWNDIAAAYAGRELSRGTSFLEWARRLTQLDHSVAKDFWRTTLKGSQLTYLVPPRQTHGTLRQIELRLPLPILAVPGVTTANLFKAAWALVMGHEAGTQDVVFAEVLANRYSPSLSVGINQETVRGPCMNTNPVRARFEPNMTFVAVAAQLQEQSLAAVSFAYLGYRTIQKDCTDWPLNSLFGSVVNFQSPRVLGGEKIDLGDSITARMMPPAASPPSRSSALWTIVRPTNEELVVSFNYSSAAFEDEKVRGFADQVGELLRSKPTDISPWVFKASQGFGNQVSKDPSPTASSNIRSCGSQGSVNETPEEVRVAVLEAWKAVGLEIKEDDTSIFECGGDTVTALLLSRQYRRQGYGLNIGDVLANSSRQAQANLVYRSGIPGLSG</sequence>
<dbReference type="PROSITE" id="PS00455">
    <property type="entry name" value="AMP_BINDING"/>
    <property type="match status" value="1"/>
</dbReference>
<feature type="region of interest" description="Disordered" evidence="4">
    <location>
        <begin position="1507"/>
        <end position="1528"/>
    </location>
</feature>
<dbReference type="Pfam" id="PF00668">
    <property type="entry name" value="Condensation"/>
    <property type="match status" value="2"/>
</dbReference>
<dbReference type="Gene3D" id="3.30.559.30">
    <property type="entry name" value="Nonribosomal peptide synthetase, condensation domain"/>
    <property type="match status" value="2"/>
</dbReference>
<dbReference type="Pfam" id="PF00501">
    <property type="entry name" value="AMP-binding"/>
    <property type="match status" value="1"/>
</dbReference>
<dbReference type="PANTHER" id="PTHR45527">
    <property type="entry name" value="NONRIBOSOMAL PEPTIDE SYNTHETASE"/>
    <property type="match status" value="1"/>
</dbReference>
<evidence type="ECO:0000256" key="3">
    <source>
        <dbReference type="ARBA" id="ARBA00022598"/>
    </source>
</evidence>
<evidence type="ECO:0000256" key="4">
    <source>
        <dbReference type="SAM" id="MobiDB-lite"/>
    </source>
</evidence>